<protein>
    <submittedName>
        <fullName evidence="2">Coiled coil domain-containing protein</fullName>
    </submittedName>
</protein>
<accession>A0A432ZE07</accession>
<name>A0A432ZE07_9GAMM</name>
<dbReference type="OrthoDB" id="6238975at2"/>
<dbReference type="RefSeq" id="WP_126784862.1">
    <property type="nucleotide sequence ID" value="NZ_PIQF01000002.1"/>
</dbReference>
<keyword evidence="1" id="KW-0175">Coiled coil</keyword>
<dbReference type="AlphaFoldDB" id="A0A432ZE07"/>
<organism evidence="2 3">
    <name type="scientific">Idiomarina seosinensis</name>
    <dbReference type="NCBI Taxonomy" id="281739"/>
    <lineage>
        <taxon>Bacteria</taxon>
        <taxon>Pseudomonadati</taxon>
        <taxon>Pseudomonadota</taxon>
        <taxon>Gammaproteobacteria</taxon>
        <taxon>Alteromonadales</taxon>
        <taxon>Idiomarinaceae</taxon>
        <taxon>Idiomarina</taxon>
    </lineage>
</organism>
<comment type="caution">
    <text evidence="2">The sequence shown here is derived from an EMBL/GenBank/DDBJ whole genome shotgun (WGS) entry which is preliminary data.</text>
</comment>
<feature type="coiled-coil region" evidence="1">
    <location>
        <begin position="12"/>
        <end position="68"/>
    </location>
</feature>
<proteinExistence type="predicted"/>
<evidence type="ECO:0000313" key="2">
    <source>
        <dbReference type="EMBL" id="RUO76139.1"/>
    </source>
</evidence>
<keyword evidence="3" id="KW-1185">Reference proteome</keyword>
<evidence type="ECO:0000256" key="1">
    <source>
        <dbReference type="SAM" id="Coils"/>
    </source>
</evidence>
<gene>
    <name evidence="2" type="ORF">CWI81_08475</name>
</gene>
<sequence>MSHKNDDKDAFEKKHQAKIDEMKAEIDRLKAKARQAEAESQVKYEQKIKELETLKDEAEERLDSLKKSSKDAWSDISGGLESATQSLATAIKAASKEFK</sequence>
<evidence type="ECO:0000313" key="3">
    <source>
        <dbReference type="Proteomes" id="UP000287908"/>
    </source>
</evidence>
<dbReference type="EMBL" id="PIQF01000002">
    <property type="protein sequence ID" value="RUO76139.1"/>
    <property type="molecule type" value="Genomic_DNA"/>
</dbReference>
<reference evidence="2 3" key="1">
    <citation type="journal article" date="2011" name="Front. Microbiol.">
        <title>Genomic signatures of strain selection and enhancement in Bacillus atrophaeus var. globigii, a historical biowarfare simulant.</title>
        <authorList>
            <person name="Gibbons H.S."/>
            <person name="Broomall S.M."/>
            <person name="McNew L.A."/>
            <person name="Daligault H."/>
            <person name="Chapman C."/>
            <person name="Bruce D."/>
            <person name="Karavis M."/>
            <person name="Krepps M."/>
            <person name="McGregor P.A."/>
            <person name="Hong C."/>
            <person name="Park K.H."/>
            <person name="Akmal A."/>
            <person name="Feldman A."/>
            <person name="Lin J.S."/>
            <person name="Chang W.E."/>
            <person name="Higgs B.W."/>
            <person name="Demirev P."/>
            <person name="Lindquist J."/>
            <person name="Liem A."/>
            <person name="Fochler E."/>
            <person name="Read T.D."/>
            <person name="Tapia R."/>
            <person name="Johnson S."/>
            <person name="Bishop-Lilly K.A."/>
            <person name="Detter C."/>
            <person name="Han C."/>
            <person name="Sozhamannan S."/>
            <person name="Rosenzweig C.N."/>
            <person name="Skowronski E.W."/>
        </authorList>
    </citation>
    <scope>NUCLEOTIDE SEQUENCE [LARGE SCALE GENOMIC DNA]</scope>
    <source>
        <strain evidence="2 3">CL-SP19</strain>
    </source>
</reference>
<dbReference type="Proteomes" id="UP000287908">
    <property type="component" value="Unassembled WGS sequence"/>
</dbReference>